<organism evidence="1 2">
    <name type="scientific">Candidatus Collierbacteria bacterium GW2011_GWA2_44_99</name>
    <dbReference type="NCBI Taxonomy" id="1618380"/>
    <lineage>
        <taxon>Bacteria</taxon>
        <taxon>Candidatus Collieribacteriota</taxon>
    </lineage>
</organism>
<gene>
    <name evidence="1" type="ORF">UW84_C0036G0009</name>
</gene>
<evidence type="ECO:0000313" key="1">
    <source>
        <dbReference type="EMBL" id="KKT85302.1"/>
    </source>
</evidence>
<proteinExistence type="predicted"/>
<protein>
    <submittedName>
        <fullName evidence="1">Uncharacterized protein</fullName>
    </submittedName>
</protein>
<dbReference type="EMBL" id="LCJW01000036">
    <property type="protein sequence ID" value="KKT85302.1"/>
    <property type="molecule type" value="Genomic_DNA"/>
</dbReference>
<comment type="caution">
    <text evidence="1">The sequence shown here is derived from an EMBL/GenBank/DDBJ whole genome shotgun (WGS) entry which is preliminary data.</text>
</comment>
<accession>A0A0G1MX03</accession>
<dbReference type="AlphaFoldDB" id="A0A0G1MX03"/>
<dbReference type="Proteomes" id="UP000034797">
    <property type="component" value="Unassembled WGS sequence"/>
</dbReference>
<name>A0A0G1MX03_9BACT</name>
<sequence>MWGKIWDMKKIILGLALSLFLLSGLPALAVATRSAEVDLTVPYEAKDRLVSMLKSQKVSGWWVGNSLKLSIRRAVTVVDGFLIYRRSGWTGAFDFHSLGSCPRESGYQKNKSSLSTQVGYFDLAHIHGGTRTTDNVSHDWS</sequence>
<evidence type="ECO:0000313" key="2">
    <source>
        <dbReference type="Proteomes" id="UP000034797"/>
    </source>
</evidence>
<reference evidence="1 2" key="1">
    <citation type="journal article" date="2015" name="Nature">
        <title>rRNA introns, odd ribosomes, and small enigmatic genomes across a large radiation of phyla.</title>
        <authorList>
            <person name="Brown C.T."/>
            <person name="Hug L.A."/>
            <person name="Thomas B.C."/>
            <person name="Sharon I."/>
            <person name="Castelle C.J."/>
            <person name="Singh A."/>
            <person name="Wilkins M.J."/>
            <person name="Williams K.H."/>
            <person name="Banfield J.F."/>
        </authorList>
    </citation>
    <scope>NUCLEOTIDE SEQUENCE [LARGE SCALE GENOMIC DNA]</scope>
</reference>